<dbReference type="AlphaFoldDB" id="A0A218ZE15"/>
<dbReference type="EMBL" id="MZNU01000050">
    <property type="protein sequence ID" value="OWP06319.1"/>
    <property type="molecule type" value="Genomic_DNA"/>
</dbReference>
<feature type="compositionally biased region" description="Low complexity" evidence="1">
    <location>
        <begin position="82"/>
        <end position="93"/>
    </location>
</feature>
<gene>
    <name evidence="2" type="ORF">B2J93_4935</name>
</gene>
<sequence length="217" mass="23945">MFGSHHGIEQASLATTEPGLRVDTDFVLNTGELPKNTKPTMYSGAQHLLALQPQRPPGPNNTPTCPRVPLEVRRLVYTLLLPSPTSPVRGPRSSSPPGPEPHPSSRKSYPLPSSASDHQIRAEALPLLYGSAGQMIHATLDDNVWLHKTRRSDLVLSSAVFLAHQTCAPVYPPWLWKNGQPNRRVWRPTRGLSEVKKGIKTFCEWLSGADIRTMKIG</sequence>
<protein>
    <submittedName>
        <fullName evidence="2">Uncharacterized protein</fullName>
    </submittedName>
</protein>
<dbReference type="OrthoDB" id="2951834at2759"/>
<proteinExistence type="predicted"/>
<evidence type="ECO:0000313" key="2">
    <source>
        <dbReference type="EMBL" id="OWP06319.1"/>
    </source>
</evidence>
<organism evidence="2 3">
    <name type="scientific">Diplocarpon coronariae</name>
    <dbReference type="NCBI Taxonomy" id="2795749"/>
    <lineage>
        <taxon>Eukaryota</taxon>
        <taxon>Fungi</taxon>
        <taxon>Dikarya</taxon>
        <taxon>Ascomycota</taxon>
        <taxon>Pezizomycotina</taxon>
        <taxon>Leotiomycetes</taxon>
        <taxon>Helotiales</taxon>
        <taxon>Drepanopezizaceae</taxon>
        <taxon>Diplocarpon</taxon>
    </lineage>
</organism>
<comment type="caution">
    <text evidence="2">The sequence shown here is derived from an EMBL/GenBank/DDBJ whole genome shotgun (WGS) entry which is preliminary data.</text>
</comment>
<keyword evidence="3" id="KW-1185">Reference proteome</keyword>
<evidence type="ECO:0000256" key="1">
    <source>
        <dbReference type="SAM" id="MobiDB-lite"/>
    </source>
</evidence>
<name>A0A218ZE15_9HELO</name>
<dbReference type="InParanoid" id="A0A218ZE15"/>
<reference evidence="2 3" key="1">
    <citation type="submission" date="2017-04" db="EMBL/GenBank/DDBJ databases">
        <title>Draft genome sequence of Marssonina coronaria NL1: causal agent of apple blotch.</title>
        <authorList>
            <person name="Cheng Q."/>
        </authorList>
    </citation>
    <scope>NUCLEOTIDE SEQUENCE [LARGE SCALE GENOMIC DNA]</scope>
    <source>
        <strain evidence="2 3">NL1</strain>
    </source>
</reference>
<evidence type="ECO:0000313" key="3">
    <source>
        <dbReference type="Proteomes" id="UP000242519"/>
    </source>
</evidence>
<dbReference type="STRING" id="503106.A0A218ZE15"/>
<accession>A0A218ZE15</accession>
<dbReference type="Proteomes" id="UP000242519">
    <property type="component" value="Unassembled WGS sequence"/>
</dbReference>
<feature type="region of interest" description="Disordered" evidence="1">
    <location>
        <begin position="82"/>
        <end position="116"/>
    </location>
</feature>